<comment type="similarity">
    <text evidence="1 2">Belongs to the cytochrome P450 family.</text>
</comment>
<keyword evidence="2" id="KW-0503">Monooxygenase</keyword>
<dbReference type="PANTHER" id="PTHR46696">
    <property type="entry name" value="P450, PUTATIVE (EUROFUNG)-RELATED"/>
    <property type="match status" value="1"/>
</dbReference>
<keyword evidence="2" id="KW-0349">Heme</keyword>
<dbReference type="CDD" id="cd20625">
    <property type="entry name" value="CYP164-like"/>
    <property type="match status" value="1"/>
</dbReference>
<comment type="caution">
    <text evidence="3">The sequence shown here is derived from an EMBL/GenBank/DDBJ whole genome shotgun (WGS) entry which is preliminary data.</text>
</comment>
<organism evidence="3 4">
    <name type="scientific">Luedemannella flava</name>
    <dbReference type="NCBI Taxonomy" id="349316"/>
    <lineage>
        <taxon>Bacteria</taxon>
        <taxon>Bacillati</taxon>
        <taxon>Actinomycetota</taxon>
        <taxon>Actinomycetes</taxon>
        <taxon>Micromonosporales</taxon>
        <taxon>Micromonosporaceae</taxon>
        <taxon>Luedemannella</taxon>
    </lineage>
</organism>
<protein>
    <submittedName>
        <fullName evidence="3">Cytochrome P450</fullName>
    </submittedName>
</protein>
<keyword evidence="2" id="KW-0408">Iron</keyword>
<dbReference type="EMBL" id="BAAALT010000017">
    <property type="protein sequence ID" value="GAA1789209.1"/>
    <property type="molecule type" value="Genomic_DNA"/>
</dbReference>
<dbReference type="InterPro" id="IPR001128">
    <property type="entry name" value="Cyt_P450"/>
</dbReference>
<dbReference type="RefSeq" id="WP_344126537.1">
    <property type="nucleotide sequence ID" value="NZ_BAAALT010000017.1"/>
</dbReference>
<dbReference type="Gene3D" id="1.10.630.10">
    <property type="entry name" value="Cytochrome P450"/>
    <property type="match status" value="1"/>
</dbReference>
<evidence type="ECO:0000313" key="3">
    <source>
        <dbReference type="EMBL" id="GAA1789209.1"/>
    </source>
</evidence>
<dbReference type="PROSITE" id="PS00086">
    <property type="entry name" value="CYTOCHROME_P450"/>
    <property type="match status" value="1"/>
</dbReference>
<reference evidence="4" key="1">
    <citation type="journal article" date="2019" name="Int. J. Syst. Evol. Microbiol.">
        <title>The Global Catalogue of Microorganisms (GCM) 10K type strain sequencing project: providing services to taxonomists for standard genome sequencing and annotation.</title>
        <authorList>
            <consortium name="The Broad Institute Genomics Platform"/>
            <consortium name="The Broad Institute Genome Sequencing Center for Infectious Disease"/>
            <person name="Wu L."/>
            <person name="Ma J."/>
        </authorList>
    </citation>
    <scope>NUCLEOTIDE SEQUENCE [LARGE SCALE GENOMIC DNA]</scope>
    <source>
        <strain evidence="4">JCM 13250</strain>
    </source>
</reference>
<accession>A0ABP4XT32</accession>
<dbReference type="Proteomes" id="UP001500218">
    <property type="component" value="Unassembled WGS sequence"/>
</dbReference>
<keyword evidence="2" id="KW-0479">Metal-binding</keyword>
<dbReference type="InterPro" id="IPR017972">
    <property type="entry name" value="Cyt_P450_CS"/>
</dbReference>
<evidence type="ECO:0000313" key="4">
    <source>
        <dbReference type="Proteomes" id="UP001500218"/>
    </source>
</evidence>
<dbReference type="InterPro" id="IPR002397">
    <property type="entry name" value="Cyt_P450_B"/>
</dbReference>
<dbReference type="PRINTS" id="PR00385">
    <property type="entry name" value="P450"/>
</dbReference>
<keyword evidence="2" id="KW-0560">Oxidoreductase</keyword>
<dbReference type="PRINTS" id="PR00359">
    <property type="entry name" value="BP450"/>
</dbReference>
<proteinExistence type="inferred from homology"/>
<evidence type="ECO:0000256" key="1">
    <source>
        <dbReference type="ARBA" id="ARBA00010617"/>
    </source>
</evidence>
<dbReference type="SUPFAM" id="SSF48264">
    <property type="entry name" value="Cytochrome P450"/>
    <property type="match status" value="1"/>
</dbReference>
<keyword evidence="4" id="KW-1185">Reference proteome</keyword>
<dbReference type="Pfam" id="PF00067">
    <property type="entry name" value="p450"/>
    <property type="match status" value="1"/>
</dbReference>
<name>A0ABP4XT32_9ACTN</name>
<gene>
    <name evidence="3" type="ORF">GCM10009682_09080</name>
</gene>
<sequence>MGQISQFVSFTAGLYGQRLGLAYAGYVKRDPMALLGLRPGRDDPYAIYERMRRAGTLVPTRLGNWATTSHRVCNAVLRDRRFGVRPENEPMPHPDGINMSFLELDPPDHTRLRRLAQPAFSPRQMAGYQPRVERTVAGLLDAAPTEFDLVSTLASPLPIAVITDLLGIPDARTEDFARYGAAIGGAIDGIRSLPHALRLQAARNELGTLFEDLFALRREQPADDIVSRLVAAEGDQIHPHEMIPMCVLLLVAGFETTVNLIGNAVNALLDNPEQWKRLCADPATMAEKAVDETLRFDPPVQRTLRVAHEPLELEGRPVHKGQWVVTLIGAANRDPQLWADPGRFDIEREQTADHLAFSGGIHYCVGQPLARLEATIALRVLAERMPGLRRAGAVRRRTSNTIRGPLRLPVRSA</sequence>
<evidence type="ECO:0000256" key="2">
    <source>
        <dbReference type="RuleBase" id="RU000461"/>
    </source>
</evidence>
<dbReference type="InterPro" id="IPR036396">
    <property type="entry name" value="Cyt_P450_sf"/>
</dbReference>
<dbReference type="PANTHER" id="PTHR46696:SF4">
    <property type="entry name" value="BIOTIN BIOSYNTHESIS CYTOCHROME P450"/>
    <property type="match status" value="1"/>
</dbReference>